<comment type="caution">
    <text evidence="2">The sequence shown here is derived from an EMBL/GenBank/DDBJ whole genome shotgun (WGS) entry which is preliminary data.</text>
</comment>
<dbReference type="Proteomes" id="UP001180020">
    <property type="component" value="Unassembled WGS sequence"/>
</dbReference>
<evidence type="ECO:0000259" key="1">
    <source>
        <dbReference type="Pfam" id="PF26138"/>
    </source>
</evidence>
<dbReference type="InterPro" id="IPR058353">
    <property type="entry name" value="DUF8040"/>
</dbReference>
<gene>
    <name evidence="2" type="ORF">QJS10_CPA05g01979</name>
</gene>
<dbReference type="Pfam" id="PF26138">
    <property type="entry name" value="DUF8040"/>
    <property type="match status" value="1"/>
</dbReference>
<dbReference type="PANTHER" id="PTHR22930:SF251">
    <property type="entry name" value="DDE TNP4 DOMAIN-CONTAINING PROTEIN"/>
    <property type="match status" value="1"/>
</dbReference>
<reference evidence="2" key="2">
    <citation type="submission" date="2023-06" db="EMBL/GenBank/DDBJ databases">
        <authorList>
            <person name="Ma L."/>
            <person name="Liu K.-W."/>
            <person name="Li Z."/>
            <person name="Hsiao Y.-Y."/>
            <person name="Qi Y."/>
            <person name="Fu T."/>
            <person name="Tang G."/>
            <person name="Zhang D."/>
            <person name="Sun W.-H."/>
            <person name="Liu D.-K."/>
            <person name="Li Y."/>
            <person name="Chen G.-Z."/>
            <person name="Liu X.-D."/>
            <person name="Liao X.-Y."/>
            <person name="Jiang Y.-T."/>
            <person name="Yu X."/>
            <person name="Hao Y."/>
            <person name="Huang J."/>
            <person name="Zhao X.-W."/>
            <person name="Ke S."/>
            <person name="Chen Y.-Y."/>
            <person name="Wu W.-L."/>
            <person name="Hsu J.-L."/>
            <person name="Lin Y.-F."/>
            <person name="Huang M.-D."/>
            <person name="Li C.-Y."/>
            <person name="Huang L."/>
            <person name="Wang Z.-W."/>
            <person name="Zhao X."/>
            <person name="Zhong W.-Y."/>
            <person name="Peng D.-H."/>
            <person name="Ahmad S."/>
            <person name="Lan S."/>
            <person name="Zhang J.-S."/>
            <person name="Tsai W.-C."/>
            <person name="Van De Peer Y."/>
            <person name="Liu Z.-J."/>
        </authorList>
    </citation>
    <scope>NUCLEOTIDE SEQUENCE</scope>
    <source>
        <strain evidence="2">CP</strain>
        <tissue evidence="2">Leaves</tissue>
    </source>
</reference>
<dbReference type="InterPro" id="IPR045249">
    <property type="entry name" value="HARBI1-like"/>
</dbReference>
<sequence length="144" mass="17157">MDSSDSDEEFDELVTITAGHIVYQSLYLCKEPMHTSPHRGFHRVQELLGGHWERSHVMLRMEPPVFAHFCEEFRRKNLLKDTRYVVVEEAMALFLITLGQNERVRPMREWFQRSSETCSRHFNIVLNAMQEYAKERFKTCAYII</sequence>
<name>A0AAV9EPS1_ACOCL</name>
<feature type="domain" description="DUF8040" evidence="1">
    <location>
        <begin position="35"/>
        <end position="129"/>
    </location>
</feature>
<dbReference type="EMBL" id="JAUJYO010000005">
    <property type="protein sequence ID" value="KAK1315565.1"/>
    <property type="molecule type" value="Genomic_DNA"/>
</dbReference>
<accession>A0AAV9EPS1</accession>
<protein>
    <recommendedName>
        <fullName evidence="1">DUF8040 domain-containing protein</fullName>
    </recommendedName>
</protein>
<dbReference type="AlphaFoldDB" id="A0AAV9EPS1"/>
<proteinExistence type="predicted"/>
<keyword evidence="3" id="KW-1185">Reference proteome</keyword>
<organism evidence="2 3">
    <name type="scientific">Acorus calamus</name>
    <name type="common">Sweet flag</name>
    <dbReference type="NCBI Taxonomy" id="4465"/>
    <lineage>
        <taxon>Eukaryota</taxon>
        <taxon>Viridiplantae</taxon>
        <taxon>Streptophyta</taxon>
        <taxon>Embryophyta</taxon>
        <taxon>Tracheophyta</taxon>
        <taxon>Spermatophyta</taxon>
        <taxon>Magnoliopsida</taxon>
        <taxon>Liliopsida</taxon>
        <taxon>Acoraceae</taxon>
        <taxon>Acorus</taxon>
    </lineage>
</organism>
<reference evidence="2" key="1">
    <citation type="journal article" date="2023" name="Nat. Commun.">
        <title>Diploid and tetraploid genomes of Acorus and the evolution of monocots.</title>
        <authorList>
            <person name="Ma L."/>
            <person name="Liu K.W."/>
            <person name="Li Z."/>
            <person name="Hsiao Y.Y."/>
            <person name="Qi Y."/>
            <person name="Fu T."/>
            <person name="Tang G.D."/>
            <person name="Zhang D."/>
            <person name="Sun W.H."/>
            <person name="Liu D.K."/>
            <person name="Li Y."/>
            <person name="Chen G.Z."/>
            <person name="Liu X.D."/>
            <person name="Liao X.Y."/>
            <person name="Jiang Y.T."/>
            <person name="Yu X."/>
            <person name="Hao Y."/>
            <person name="Huang J."/>
            <person name="Zhao X.W."/>
            <person name="Ke S."/>
            <person name="Chen Y.Y."/>
            <person name="Wu W.L."/>
            <person name="Hsu J.L."/>
            <person name="Lin Y.F."/>
            <person name="Huang M.D."/>
            <person name="Li C.Y."/>
            <person name="Huang L."/>
            <person name="Wang Z.W."/>
            <person name="Zhao X."/>
            <person name="Zhong W.Y."/>
            <person name="Peng D.H."/>
            <person name="Ahmad S."/>
            <person name="Lan S."/>
            <person name="Zhang J.S."/>
            <person name="Tsai W.C."/>
            <person name="Van de Peer Y."/>
            <person name="Liu Z.J."/>
        </authorList>
    </citation>
    <scope>NUCLEOTIDE SEQUENCE</scope>
    <source>
        <strain evidence="2">CP</strain>
    </source>
</reference>
<evidence type="ECO:0000313" key="2">
    <source>
        <dbReference type="EMBL" id="KAK1315565.1"/>
    </source>
</evidence>
<evidence type="ECO:0000313" key="3">
    <source>
        <dbReference type="Proteomes" id="UP001180020"/>
    </source>
</evidence>
<dbReference type="PANTHER" id="PTHR22930">
    <property type="match status" value="1"/>
</dbReference>